<protein>
    <recommendedName>
        <fullName evidence="1">Cell division coordinator CpoB</fullName>
    </recommendedName>
</protein>
<comment type="function">
    <text evidence="1">Mediates coordination of peptidoglycan synthesis and outer membrane constriction during cell division.</text>
</comment>
<reference evidence="3 4" key="1">
    <citation type="submission" date="2017-11" db="EMBL/GenBank/DDBJ databases">
        <title>Draft genome sequence of environmental isolate Aeromonas lusitania sp. nov. MDC 2473.</title>
        <authorList>
            <person name="Colston S.M."/>
            <person name="Navarro A."/>
            <person name="Martinez-Murcia A.J."/>
            <person name="Graf J."/>
        </authorList>
    </citation>
    <scope>NUCLEOTIDE SEQUENCE [LARGE SCALE GENOMIC DNA]</scope>
    <source>
        <strain evidence="3 4">MDC 2473</strain>
    </source>
</reference>
<dbReference type="InterPro" id="IPR032519">
    <property type="entry name" value="YbgF_tri"/>
</dbReference>
<dbReference type="InterPro" id="IPR011990">
    <property type="entry name" value="TPR-like_helical_dom_sf"/>
</dbReference>
<evidence type="ECO:0000256" key="1">
    <source>
        <dbReference type="HAMAP-Rule" id="MF_02066"/>
    </source>
</evidence>
<accession>A0A2M8HB88</accession>
<keyword evidence="1" id="KW-0574">Periplasm</keyword>
<dbReference type="Pfam" id="PF16331">
    <property type="entry name" value="TolA_bind_tri"/>
    <property type="match status" value="1"/>
</dbReference>
<feature type="coiled-coil region" evidence="1">
    <location>
        <begin position="73"/>
        <end position="121"/>
    </location>
</feature>
<keyword evidence="1" id="KW-0732">Signal</keyword>
<dbReference type="NCBIfam" id="TIGR02795">
    <property type="entry name" value="tol_pal_ybgF"/>
    <property type="match status" value="1"/>
</dbReference>
<dbReference type="Gene3D" id="1.25.40.10">
    <property type="entry name" value="Tetratricopeptide repeat domain"/>
    <property type="match status" value="1"/>
</dbReference>
<dbReference type="EMBL" id="PGCP01000010">
    <property type="protein sequence ID" value="PJC93800.1"/>
    <property type="molecule type" value="Genomic_DNA"/>
</dbReference>
<dbReference type="InterPro" id="IPR034706">
    <property type="entry name" value="CpoB"/>
</dbReference>
<evidence type="ECO:0000313" key="3">
    <source>
        <dbReference type="EMBL" id="PJC93800.1"/>
    </source>
</evidence>
<keyword evidence="4" id="KW-1185">Reference proteome</keyword>
<comment type="subcellular location">
    <subcellularLocation>
        <location evidence="1">Periplasm</location>
    </subcellularLocation>
</comment>
<comment type="caution">
    <text evidence="3">The sequence shown here is derived from an EMBL/GenBank/DDBJ whole genome shotgun (WGS) entry which is preliminary data.</text>
</comment>
<gene>
    <name evidence="3" type="primary">ygbF</name>
    <name evidence="1" type="synonym">cpoB</name>
    <name evidence="3" type="ORF">CUC44_07555</name>
</gene>
<keyword evidence="1" id="KW-0132">Cell division</keyword>
<evidence type="ECO:0000313" key="4">
    <source>
        <dbReference type="Proteomes" id="UP000232060"/>
    </source>
</evidence>
<dbReference type="GO" id="GO:0030288">
    <property type="term" value="C:outer membrane-bounded periplasmic space"/>
    <property type="evidence" value="ECO:0007669"/>
    <property type="project" value="UniProtKB-UniRule"/>
</dbReference>
<proteinExistence type="inferred from homology"/>
<comment type="similarity">
    <text evidence="1">Belongs to the CpoB family.</text>
</comment>
<dbReference type="GO" id="GO:0070206">
    <property type="term" value="P:protein trimerization"/>
    <property type="evidence" value="ECO:0007669"/>
    <property type="project" value="InterPro"/>
</dbReference>
<dbReference type="OrthoDB" id="9768142at2"/>
<evidence type="ECO:0000259" key="2">
    <source>
        <dbReference type="Pfam" id="PF16331"/>
    </source>
</evidence>
<dbReference type="Proteomes" id="UP000232060">
    <property type="component" value="Unassembled WGS sequence"/>
</dbReference>
<feature type="domain" description="YbgF trimerisation" evidence="2">
    <location>
        <begin position="54"/>
        <end position="128"/>
    </location>
</feature>
<dbReference type="AlphaFoldDB" id="A0A2M8HB88"/>
<dbReference type="SUPFAM" id="SSF48452">
    <property type="entry name" value="TPR-like"/>
    <property type="match status" value="1"/>
</dbReference>
<name>A0A2M8HB88_9GAMM</name>
<dbReference type="InterPro" id="IPR014162">
    <property type="entry name" value="CpoB_C"/>
</dbReference>
<dbReference type="InterPro" id="IPR019734">
    <property type="entry name" value="TPR_rpt"/>
</dbReference>
<dbReference type="GO" id="GO:0043093">
    <property type="term" value="P:FtsZ-dependent cytokinesis"/>
    <property type="evidence" value="ECO:0007669"/>
    <property type="project" value="UniProtKB-UniRule"/>
</dbReference>
<feature type="chain" id="PRO_5015012071" description="Cell division coordinator CpoB" evidence="1">
    <location>
        <begin position="26"/>
        <end position="272"/>
    </location>
</feature>
<keyword evidence="1" id="KW-0131">Cell cycle</keyword>
<dbReference type="Pfam" id="PF13174">
    <property type="entry name" value="TPR_6"/>
    <property type="match status" value="3"/>
</dbReference>
<feature type="signal peptide" evidence="1">
    <location>
        <begin position="1"/>
        <end position="25"/>
    </location>
</feature>
<keyword evidence="1" id="KW-0175">Coiled coil</keyword>
<organism evidence="3 4">
    <name type="scientific">Aeromonas lusitana</name>
    <dbReference type="NCBI Taxonomy" id="931529"/>
    <lineage>
        <taxon>Bacteria</taxon>
        <taxon>Pseudomonadati</taxon>
        <taxon>Pseudomonadota</taxon>
        <taxon>Gammaproteobacteria</taxon>
        <taxon>Aeromonadales</taxon>
        <taxon>Aeromonadaceae</taxon>
        <taxon>Aeromonas</taxon>
    </lineage>
</organism>
<dbReference type="Gene3D" id="1.20.5.110">
    <property type="match status" value="1"/>
</dbReference>
<dbReference type="HAMAP" id="MF_02066">
    <property type="entry name" value="CpoB"/>
    <property type="match status" value="1"/>
</dbReference>
<sequence precursor="true">MIRMKSVYKHATIVMAVLVALNAQAAAPVSDLSGDSGSSIALSGNNGAIVPTGSLEDRVALLERTLNARLRLQADLQQQVDSLQGEVSELRGQLEQQTYQMEQSQERQRQLYQELDKVANSQPAAAAATPAAAGAATAPAAAANYSTNQDENQAYDAAVNMVLKEKNYDKAIPAFEGFIKQFPSSSYVPNAHYWLGQLMFNKGDRAGAAAQFSTVANKYSKSPKRADALLKLGMLAQLDGKKAEAKTFYEQVIKGYPNTSPAQLAKQSLSKL</sequence>